<dbReference type="Pfam" id="PF26174">
    <property type="entry name" value="LEA-2_1"/>
    <property type="match status" value="1"/>
</dbReference>
<feature type="domain" description="Tag1-like fifth Ig-like" evidence="3">
    <location>
        <begin position="533"/>
        <end position="645"/>
    </location>
</feature>
<dbReference type="EMBL" id="ADBL01002672">
    <property type="status" value="NOT_ANNOTATED_CDS"/>
    <property type="molecule type" value="Genomic_DNA"/>
</dbReference>
<feature type="domain" description="Tag1 C-terminal" evidence="1">
    <location>
        <begin position="265"/>
        <end position="379"/>
    </location>
</feature>
<dbReference type="AlphaFoldDB" id="A0A0C4EDM1"/>
<dbReference type="Pfam" id="PF22786">
    <property type="entry name" value="Tag1_C"/>
    <property type="match status" value="1"/>
</dbReference>
<dbReference type="InterPro" id="IPR059066">
    <property type="entry name" value="Ig_Tag1-like_5th"/>
</dbReference>
<reference evidence="4" key="3">
    <citation type="submission" date="2011-03" db="EMBL/GenBank/DDBJ databases">
        <title>Annotation of Magnaporthe poae ATCC 64411.</title>
        <authorList>
            <person name="Ma L.-J."/>
            <person name="Dead R."/>
            <person name="Young S.K."/>
            <person name="Zeng Q."/>
            <person name="Gargeya S."/>
            <person name="Fitzgerald M."/>
            <person name="Haas B."/>
            <person name="Abouelleil A."/>
            <person name="Alvarado L."/>
            <person name="Arachchi H.M."/>
            <person name="Berlin A."/>
            <person name="Brown A."/>
            <person name="Chapman S.B."/>
            <person name="Chen Z."/>
            <person name="Dunbar C."/>
            <person name="Freedman E."/>
            <person name="Gearin G."/>
            <person name="Gellesch M."/>
            <person name="Goldberg J."/>
            <person name="Griggs A."/>
            <person name="Gujja S."/>
            <person name="Heiman D."/>
            <person name="Howarth C."/>
            <person name="Larson L."/>
            <person name="Lui A."/>
            <person name="MacDonald P.J.P."/>
            <person name="Mehta T."/>
            <person name="Montmayeur A."/>
            <person name="Murphy C."/>
            <person name="Neiman D."/>
            <person name="Pearson M."/>
            <person name="Priest M."/>
            <person name="Roberts A."/>
            <person name="Saif S."/>
            <person name="Shea T."/>
            <person name="Shenoy N."/>
            <person name="Sisk P."/>
            <person name="Stolte C."/>
            <person name="Sykes S."/>
            <person name="Yandava C."/>
            <person name="Wortman J."/>
            <person name="Nusbaum C."/>
            <person name="Birren B."/>
        </authorList>
    </citation>
    <scope>NUCLEOTIDE SEQUENCE</scope>
    <source>
        <strain evidence="4">ATCC 64411</strain>
    </source>
</reference>
<protein>
    <recommendedName>
        <fullName evidence="7">Pre-rRNA processing protein</fullName>
    </recommendedName>
</protein>
<dbReference type="InterPro" id="IPR046368">
    <property type="entry name" value="Tag1"/>
</dbReference>
<reference evidence="4" key="1">
    <citation type="submission" date="2010-05" db="EMBL/GenBank/DDBJ databases">
        <title>The Genome Sequence of Magnaporthe poae strain ATCC 64411.</title>
        <authorList>
            <consortium name="The Broad Institute Genome Sequencing Platform"/>
            <consortium name="Broad Institute Genome Sequencing Center for Infectious Disease"/>
            <person name="Ma L.-J."/>
            <person name="Dead R."/>
            <person name="Young S."/>
            <person name="Zeng Q."/>
            <person name="Koehrsen M."/>
            <person name="Alvarado L."/>
            <person name="Berlin A."/>
            <person name="Chapman S.B."/>
            <person name="Chen Z."/>
            <person name="Freedman E."/>
            <person name="Gellesch M."/>
            <person name="Goldberg J."/>
            <person name="Griggs A."/>
            <person name="Gujja S."/>
            <person name="Heilman E.R."/>
            <person name="Heiman D."/>
            <person name="Hepburn T."/>
            <person name="Howarth C."/>
            <person name="Jen D."/>
            <person name="Larson L."/>
            <person name="Mehta T."/>
            <person name="Neiman D."/>
            <person name="Pearson M."/>
            <person name="Roberts A."/>
            <person name="Saif S."/>
            <person name="Shea T."/>
            <person name="Shenoy N."/>
            <person name="Sisk P."/>
            <person name="Stolte C."/>
            <person name="Sykes S."/>
            <person name="Walk T."/>
            <person name="White J."/>
            <person name="Yandava C."/>
            <person name="Haas B."/>
            <person name="Nusbaum C."/>
            <person name="Birren B."/>
        </authorList>
    </citation>
    <scope>NUCLEOTIDE SEQUENCE</scope>
    <source>
        <strain evidence="4">ATCC 64411</strain>
    </source>
</reference>
<dbReference type="Pfam" id="PF26150">
    <property type="entry name" value="LEA-2_4"/>
    <property type="match status" value="1"/>
</dbReference>
<evidence type="ECO:0000313" key="6">
    <source>
        <dbReference type="Proteomes" id="UP000011715"/>
    </source>
</evidence>
<dbReference type="Pfam" id="PF26153">
    <property type="entry name" value="LEA-2L_5"/>
    <property type="match status" value="1"/>
</dbReference>
<dbReference type="OMA" id="HYNITKL"/>
<dbReference type="eggNOG" id="ENOG502QZVV">
    <property type="taxonomic scope" value="Eukaryota"/>
</dbReference>
<evidence type="ECO:0000313" key="4">
    <source>
        <dbReference type="EMBL" id="KLU91877.1"/>
    </source>
</evidence>
<keyword evidence="6" id="KW-1185">Reference proteome</keyword>
<evidence type="ECO:0000259" key="3">
    <source>
        <dbReference type="Pfam" id="PF26153"/>
    </source>
</evidence>
<reference evidence="5" key="5">
    <citation type="submission" date="2015-06" db="UniProtKB">
        <authorList>
            <consortium name="EnsemblFungi"/>
        </authorList>
    </citation>
    <scope>IDENTIFICATION</scope>
    <source>
        <strain evidence="5">ATCC 64411</strain>
    </source>
</reference>
<dbReference type="InterPro" id="IPR055011">
    <property type="entry name" value="Tag1_C"/>
</dbReference>
<dbReference type="Proteomes" id="UP000011715">
    <property type="component" value="Unassembled WGS sequence"/>
</dbReference>
<dbReference type="GO" id="GO:0000329">
    <property type="term" value="C:fungal-type vacuole membrane"/>
    <property type="evidence" value="ECO:0007669"/>
    <property type="project" value="InterPro"/>
</dbReference>
<dbReference type="VEuPathDB" id="FungiDB:MAPG_10826"/>
<dbReference type="InterPro" id="IPR059065">
    <property type="entry name" value="Ig_Tag1-like_4th"/>
</dbReference>
<evidence type="ECO:0008006" key="7">
    <source>
        <dbReference type="Google" id="ProtNLM"/>
    </source>
</evidence>
<gene>
    <name evidence="4" type="ORF">MAPG_10826</name>
</gene>
<feature type="domain" description="Tag1-like fourth Ig-like" evidence="2">
    <location>
        <begin position="391"/>
        <end position="502"/>
    </location>
</feature>
<name>A0A0C4EDM1_MAGP6</name>
<dbReference type="EMBL" id="GL876978">
    <property type="protein sequence ID" value="KLU91877.1"/>
    <property type="molecule type" value="Genomic_DNA"/>
</dbReference>
<reference evidence="5" key="4">
    <citation type="journal article" date="2015" name="G3 (Bethesda)">
        <title>Genome sequences of three phytopathogenic species of the Magnaporthaceae family of fungi.</title>
        <authorList>
            <person name="Okagaki L.H."/>
            <person name="Nunes C.C."/>
            <person name="Sailsbery J."/>
            <person name="Clay B."/>
            <person name="Brown D."/>
            <person name="John T."/>
            <person name="Oh Y."/>
            <person name="Young N."/>
            <person name="Fitzgerald M."/>
            <person name="Haas B.J."/>
            <person name="Zeng Q."/>
            <person name="Young S."/>
            <person name="Adiconis X."/>
            <person name="Fan L."/>
            <person name="Levin J.Z."/>
            <person name="Mitchell T.K."/>
            <person name="Okubara P.A."/>
            <person name="Farman M.L."/>
            <person name="Kohn L.M."/>
            <person name="Birren B."/>
            <person name="Ma L.-J."/>
            <person name="Dean R.A."/>
        </authorList>
    </citation>
    <scope>NUCLEOTIDE SEQUENCE</scope>
    <source>
        <strain evidence="5">ATCC 64411 / 73-15</strain>
    </source>
</reference>
<sequence length="657" mass="70794">MLADLIPGDAEGIRAVANKWLRGKLDKVRFRGVANVTVKSGSIPLGTHAVSELLVVEANKLPQVPEYNITKLNFEQTPLPDRGTTAIAADVAISAFNSFPVEFNIPELGFDVLVPNCDRADPYIIVAAAKTNQVTVRARSAVVVDGRGTVEHLPEALTAACPGSGSSPLDLLLDDFLSGDSSPTVYVRGAHKPLPGTPDWISEILASITVQVPFPSAGFDNLIRDFSLDNVHFTMPDPMAEPDSPDANPKVSGTILVSAALPSEMNFEVNVTSIRANADVFFKGDKLGELNLDKWQRANSTQEPATKHHEATLRIQSRVEDVPLNVTDGDVLTSVIQALFMGSKPVKLDIKAAVSIKIRTVLGDLTLKDVPAEGTVPIKPLPKGTFGSLDPKVNSIRITETSYTSVSIEALVNVTNPTDYTANIPFINIHILSNGSLVAEATAEDLRVSTGVNTNLRVTARWKPSLGGAQAVVDGRNLISSYLSGYNTTLMLKTHRESFPFQPLLGEALSRVDVNISAPRIKFPPPPGRDGDDETSQRFIRDATFHVLSSTAVFTLVSPLERNTLYIDGVNATAFYNHTDPVGTINYSVPFAVPSGSSQTPRLPVGWRLGSDGYEKLKKALGGKLKLDARADVAVRLGNWRETVWYEGRGIGANIKL</sequence>
<dbReference type="PANTHER" id="PTHR35895:SF3">
    <property type="entry name" value="PRE-RRNA PROCESSING PROTEIN"/>
    <property type="match status" value="1"/>
</dbReference>
<dbReference type="PANTHER" id="PTHR35895">
    <property type="entry name" value="CHROMOSOME 16, WHOLE GENOME SHOTGUN SEQUENCE"/>
    <property type="match status" value="1"/>
</dbReference>
<accession>A0A0C4EDM1</accession>
<dbReference type="EnsemblFungi" id="MAPG_10826T0">
    <property type="protein sequence ID" value="MAPG_10826T0"/>
    <property type="gene ID" value="MAPG_10826"/>
</dbReference>
<reference evidence="6" key="2">
    <citation type="submission" date="2010-05" db="EMBL/GenBank/DDBJ databases">
        <title>The genome sequence of Magnaporthe poae strain ATCC 64411.</title>
        <authorList>
            <person name="Ma L.-J."/>
            <person name="Dead R."/>
            <person name="Young S."/>
            <person name="Zeng Q."/>
            <person name="Koehrsen M."/>
            <person name="Alvarado L."/>
            <person name="Berlin A."/>
            <person name="Chapman S.B."/>
            <person name="Chen Z."/>
            <person name="Freedman E."/>
            <person name="Gellesch M."/>
            <person name="Goldberg J."/>
            <person name="Griggs A."/>
            <person name="Gujja S."/>
            <person name="Heilman E.R."/>
            <person name="Heiman D."/>
            <person name="Hepburn T."/>
            <person name="Howarth C."/>
            <person name="Jen D."/>
            <person name="Larson L."/>
            <person name="Mehta T."/>
            <person name="Neiman D."/>
            <person name="Pearson M."/>
            <person name="Roberts A."/>
            <person name="Saif S."/>
            <person name="Shea T."/>
            <person name="Shenoy N."/>
            <person name="Sisk P."/>
            <person name="Stolte C."/>
            <person name="Sykes S."/>
            <person name="Walk T."/>
            <person name="White J."/>
            <person name="Yandava C."/>
            <person name="Haas B."/>
            <person name="Nusbaum C."/>
            <person name="Birren B."/>
        </authorList>
    </citation>
    <scope>NUCLEOTIDE SEQUENCE [LARGE SCALE GENOMIC DNA]</scope>
    <source>
        <strain evidence="6">ATCC 64411 / 73-15</strain>
    </source>
</reference>
<dbReference type="OrthoDB" id="5596576at2759"/>
<proteinExistence type="predicted"/>
<organism evidence="5 6">
    <name type="scientific">Magnaporthiopsis poae (strain ATCC 64411 / 73-15)</name>
    <name type="common">Kentucky bluegrass fungus</name>
    <name type="synonym">Magnaporthe poae</name>
    <dbReference type="NCBI Taxonomy" id="644358"/>
    <lineage>
        <taxon>Eukaryota</taxon>
        <taxon>Fungi</taxon>
        <taxon>Dikarya</taxon>
        <taxon>Ascomycota</taxon>
        <taxon>Pezizomycotina</taxon>
        <taxon>Sordariomycetes</taxon>
        <taxon>Sordariomycetidae</taxon>
        <taxon>Magnaporthales</taxon>
        <taxon>Magnaporthaceae</taxon>
        <taxon>Magnaporthiopsis</taxon>
    </lineage>
</organism>
<evidence type="ECO:0000259" key="2">
    <source>
        <dbReference type="Pfam" id="PF26150"/>
    </source>
</evidence>
<dbReference type="SUPFAM" id="SSF117070">
    <property type="entry name" value="LEA14-like"/>
    <property type="match status" value="1"/>
</dbReference>
<evidence type="ECO:0000313" key="5">
    <source>
        <dbReference type="EnsemblFungi" id="MAPG_10826T0"/>
    </source>
</evidence>
<evidence type="ECO:0000259" key="1">
    <source>
        <dbReference type="Pfam" id="PF22786"/>
    </source>
</evidence>